<feature type="domain" description="Response regulatory" evidence="4">
    <location>
        <begin position="1"/>
        <end position="65"/>
    </location>
</feature>
<comment type="caution">
    <text evidence="3">Lacks conserved residue(s) required for the propagation of feature annotation.</text>
</comment>
<evidence type="ECO:0000259" key="4">
    <source>
        <dbReference type="PROSITE" id="PS50110"/>
    </source>
</evidence>
<dbReference type="GO" id="GO:0004673">
    <property type="term" value="F:protein histidine kinase activity"/>
    <property type="evidence" value="ECO:0007669"/>
    <property type="project" value="TreeGrafter"/>
</dbReference>
<dbReference type="GO" id="GO:0000160">
    <property type="term" value="P:phosphorelay signal transduction system"/>
    <property type="evidence" value="ECO:0007669"/>
    <property type="project" value="UniProtKB-KW"/>
</dbReference>
<dbReference type="Gene3D" id="3.40.50.2300">
    <property type="match status" value="1"/>
</dbReference>
<keyword evidence="1" id="KW-0597">Phosphoprotein</keyword>
<dbReference type="InterPro" id="IPR011006">
    <property type="entry name" value="CheY-like_superfamily"/>
</dbReference>
<comment type="caution">
    <text evidence="5">The sequence shown here is derived from an EMBL/GenBank/DDBJ whole genome shotgun (WGS) entry which is preliminary data.</text>
</comment>
<name>A0AAD7FW30_9AGAR</name>
<proteinExistence type="predicted"/>
<evidence type="ECO:0000256" key="3">
    <source>
        <dbReference type="PROSITE-ProRule" id="PRU00169"/>
    </source>
</evidence>
<organism evidence="5 6">
    <name type="scientific">Roridomyces roridus</name>
    <dbReference type="NCBI Taxonomy" id="1738132"/>
    <lineage>
        <taxon>Eukaryota</taxon>
        <taxon>Fungi</taxon>
        <taxon>Dikarya</taxon>
        <taxon>Basidiomycota</taxon>
        <taxon>Agaricomycotina</taxon>
        <taxon>Agaricomycetes</taxon>
        <taxon>Agaricomycetidae</taxon>
        <taxon>Agaricales</taxon>
        <taxon>Marasmiineae</taxon>
        <taxon>Mycenaceae</taxon>
        <taxon>Roridomyces</taxon>
    </lineage>
</organism>
<dbReference type="EMBL" id="JARKIF010000004">
    <property type="protein sequence ID" value="KAJ7642065.1"/>
    <property type="molecule type" value="Genomic_DNA"/>
</dbReference>
<evidence type="ECO:0000313" key="5">
    <source>
        <dbReference type="EMBL" id="KAJ7642065.1"/>
    </source>
</evidence>
<keyword evidence="2" id="KW-0902">Two-component regulatory system</keyword>
<gene>
    <name evidence="5" type="ORF">FB45DRAFT_1022778</name>
</gene>
<reference evidence="5" key="1">
    <citation type="submission" date="2023-03" db="EMBL/GenBank/DDBJ databases">
        <title>Massive genome expansion in bonnet fungi (Mycena s.s.) driven by repeated elements and novel gene families across ecological guilds.</title>
        <authorList>
            <consortium name="Lawrence Berkeley National Laboratory"/>
            <person name="Harder C.B."/>
            <person name="Miyauchi S."/>
            <person name="Viragh M."/>
            <person name="Kuo A."/>
            <person name="Thoen E."/>
            <person name="Andreopoulos B."/>
            <person name="Lu D."/>
            <person name="Skrede I."/>
            <person name="Drula E."/>
            <person name="Henrissat B."/>
            <person name="Morin E."/>
            <person name="Kohler A."/>
            <person name="Barry K."/>
            <person name="LaButti K."/>
            <person name="Morin E."/>
            <person name="Salamov A."/>
            <person name="Lipzen A."/>
            <person name="Mereny Z."/>
            <person name="Hegedus B."/>
            <person name="Baldrian P."/>
            <person name="Stursova M."/>
            <person name="Weitz H."/>
            <person name="Taylor A."/>
            <person name="Grigoriev I.V."/>
            <person name="Nagy L.G."/>
            <person name="Martin F."/>
            <person name="Kauserud H."/>
        </authorList>
    </citation>
    <scope>NUCLEOTIDE SEQUENCE</scope>
    <source>
        <strain evidence="5">9284</strain>
    </source>
</reference>
<dbReference type="Proteomes" id="UP001221142">
    <property type="component" value="Unassembled WGS sequence"/>
</dbReference>
<dbReference type="PANTHER" id="PTHR45339">
    <property type="entry name" value="HYBRID SIGNAL TRANSDUCTION HISTIDINE KINASE J"/>
    <property type="match status" value="1"/>
</dbReference>
<sequence length="76" mass="8649">MGGVEAAQRIREYELMHDLKPTPIIALNVRSEAGDRERFIEAGMNDLITKPLRRVDLLTAIHAQTQKPELELQARL</sequence>
<dbReference type="PANTHER" id="PTHR45339:SF1">
    <property type="entry name" value="HYBRID SIGNAL TRANSDUCTION HISTIDINE KINASE J"/>
    <property type="match status" value="1"/>
</dbReference>
<dbReference type="AlphaFoldDB" id="A0AAD7FW30"/>
<dbReference type="SUPFAM" id="SSF52172">
    <property type="entry name" value="CheY-like"/>
    <property type="match status" value="1"/>
</dbReference>
<keyword evidence="6" id="KW-1185">Reference proteome</keyword>
<accession>A0AAD7FW30</accession>
<protein>
    <recommendedName>
        <fullName evidence="4">Response regulatory domain-containing protein</fullName>
    </recommendedName>
</protein>
<dbReference type="InterPro" id="IPR001789">
    <property type="entry name" value="Sig_transdc_resp-reg_receiver"/>
</dbReference>
<evidence type="ECO:0000313" key="6">
    <source>
        <dbReference type="Proteomes" id="UP001221142"/>
    </source>
</evidence>
<dbReference type="Pfam" id="PF00072">
    <property type="entry name" value="Response_reg"/>
    <property type="match status" value="1"/>
</dbReference>
<dbReference type="GO" id="GO:0071474">
    <property type="term" value="P:cellular hyperosmotic response"/>
    <property type="evidence" value="ECO:0007669"/>
    <property type="project" value="TreeGrafter"/>
</dbReference>
<dbReference type="PROSITE" id="PS50110">
    <property type="entry name" value="RESPONSE_REGULATORY"/>
    <property type="match status" value="1"/>
</dbReference>
<evidence type="ECO:0000256" key="1">
    <source>
        <dbReference type="ARBA" id="ARBA00022553"/>
    </source>
</evidence>
<evidence type="ECO:0000256" key="2">
    <source>
        <dbReference type="ARBA" id="ARBA00023012"/>
    </source>
</evidence>